<evidence type="ECO:0000313" key="6">
    <source>
        <dbReference type="Proteomes" id="UP000266796"/>
    </source>
</evidence>
<accession>A0A3S7J912</accession>
<dbReference type="Gene3D" id="3.40.30.10">
    <property type="entry name" value="Glutaredoxin"/>
    <property type="match status" value="1"/>
</dbReference>
<organism evidence="5 6">
    <name type="scientific">Candidatus Kinetoplastidibacterium kentomonadis</name>
    <dbReference type="NCBI Taxonomy" id="1576550"/>
    <lineage>
        <taxon>Bacteria</taxon>
        <taxon>Pseudomonadati</taxon>
        <taxon>Pseudomonadota</taxon>
        <taxon>Betaproteobacteria</taxon>
        <taxon>Candidatus Kinetoplastidibacterium</taxon>
    </lineage>
</organism>
<reference evidence="5 6" key="1">
    <citation type="journal article" date="2018" name="Parasitology">
        <title>The reduced genome of Candidatus Kinetoplastibacterium sorsogonicusi, the endosymbiont of Kentomonas sorsogonicus (Trypanosomatidae): loss of the haem-synthesis pathway.</title>
        <authorList>
            <person name="Silva F.M."/>
            <person name="Kostygov A.Y."/>
            <person name="Spodareva V.V."/>
            <person name="Butenko A."/>
            <person name="Tossou R."/>
            <person name="Lukes J."/>
            <person name="Yurchenko V."/>
            <person name="Alves J.M.P."/>
        </authorList>
    </citation>
    <scope>NUCLEOTIDE SEQUENCE [LARGE SCALE GENOMIC DNA]</scope>
    <source>
        <strain evidence="5 6">MF-08</strain>
    </source>
</reference>
<dbReference type="InterPro" id="IPR023205">
    <property type="entry name" value="DsbA/DsbL"/>
</dbReference>
<dbReference type="SUPFAM" id="SSF52833">
    <property type="entry name" value="Thioredoxin-like"/>
    <property type="match status" value="1"/>
</dbReference>
<dbReference type="InterPro" id="IPR036249">
    <property type="entry name" value="Thioredoxin-like_sf"/>
</dbReference>
<dbReference type="KEGG" id="kso:CKSOR_00006"/>
<gene>
    <name evidence="5" type="primary">dsbA</name>
    <name evidence="5" type="ORF">CKSOR_00006</name>
</gene>
<dbReference type="PANTHER" id="PTHR35891">
    <property type="entry name" value="THIOL:DISULFIDE INTERCHANGE PROTEIN DSBA"/>
    <property type="match status" value="1"/>
</dbReference>
<keyword evidence="2" id="KW-1015">Disulfide bond</keyword>
<dbReference type="PIRSF" id="PIRSF001488">
    <property type="entry name" value="Tdi_protein"/>
    <property type="match status" value="1"/>
</dbReference>
<dbReference type="EMBL" id="CP025628">
    <property type="protein sequence ID" value="AWD32153.1"/>
    <property type="molecule type" value="Genomic_DNA"/>
</dbReference>
<evidence type="ECO:0000256" key="2">
    <source>
        <dbReference type="PIRNR" id="PIRNR001488"/>
    </source>
</evidence>
<dbReference type="GO" id="GO:0042597">
    <property type="term" value="C:periplasmic space"/>
    <property type="evidence" value="ECO:0007669"/>
    <property type="project" value="UniProtKB-SubCell"/>
</dbReference>
<dbReference type="RefSeq" id="WP_108673578.1">
    <property type="nucleotide sequence ID" value="NZ_CP025628.1"/>
</dbReference>
<comment type="subcellular location">
    <subcellularLocation>
        <location evidence="2">Periplasm</location>
    </subcellularLocation>
</comment>
<feature type="disulfide bond" description="Redox-active" evidence="3">
    <location>
        <begin position="45"/>
        <end position="48"/>
    </location>
</feature>
<dbReference type="InterPro" id="IPR050824">
    <property type="entry name" value="Thiol_disulfide_DsbA"/>
</dbReference>
<proteinExistence type="inferred from homology"/>
<evidence type="ECO:0000256" key="3">
    <source>
        <dbReference type="PIRSR" id="PIRSR001488-1"/>
    </source>
</evidence>
<keyword evidence="2" id="KW-0574">Periplasm</keyword>
<keyword evidence="6" id="KW-1185">Reference proteome</keyword>
<evidence type="ECO:0000256" key="4">
    <source>
        <dbReference type="SAM" id="SignalP"/>
    </source>
</evidence>
<name>A0A3S7J912_9PROT</name>
<evidence type="ECO:0000313" key="5">
    <source>
        <dbReference type="EMBL" id="AWD32153.1"/>
    </source>
</evidence>
<dbReference type="OrthoDB" id="9784896at2"/>
<evidence type="ECO:0000256" key="1">
    <source>
        <dbReference type="ARBA" id="ARBA00022729"/>
    </source>
</evidence>
<keyword evidence="1 4" id="KW-0732">Signal</keyword>
<feature type="signal peptide" evidence="4">
    <location>
        <begin position="1"/>
        <end position="19"/>
    </location>
</feature>
<feature type="chain" id="PRO_5019194913" description="Thiol:disulfide interchange protein" evidence="4">
    <location>
        <begin position="20"/>
        <end position="191"/>
    </location>
</feature>
<sequence length="191" mass="22940">MNIKRLFYILICFSFAQFAYSQKLIDHNNKNYQKIEVLEFFSYNCKSCFSIFNNTNQFNLSKNQDLFLKIPISFNIGMKNLQHLFFTINLLGREDLHKEIFKAIHKDGIKLYNKKDIDEWIIKHQINIKNFNQIFYSYDVTSKVQASNLLAKIYKINYLPVFIINRKLITLPKYENVISDILLNMLFYNKF</sequence>
<comment type="similarity">
    <text evidence="2">Belongs to the thioredoxin family.</text>
</comment>
<dbReference type="Proteomes" id="UP000266796">
    <property type="component" value="Chromosome"/>
</dbReference>
<dbReference type="PANTHER" id="PTHR35891:SF3">
    <property type="entry name" value="THIOL:DISULFIDE INTERCHANGE PROTEIN DSBL"/>
    <property type="match status" value="1"/>
</dbReference>
<dbReference type="AlphaFoldDB" id="A0A3S7J912"/>
<protein>
    <recommendedName>
        <fullName evidence="2">Thiol:disulfide interchange protein</fullName>
    </recommendedName>
</protein>